<dbReference type="Pfam" id="PF02195">
    <property type="entry name" value="ParB_N"/>
    <property type="match status" value="1"/>
</dbReference>
<sequence length="56" mass="6579">MKKKTIKIALRDLIPNENWQTRHKLDEENVERLVRAMREGTTLPAILVRPIAKSKK</sequence>
<proteinExistence type="predicted"/>
<reference evidence="2" key="1">
    <citation type="journal article" date="2015" name="Nature">
        <title>Complex archaea that bridge the gap between prokaryotes and eukaryotes.</title>
        <authorList>
            <person name="Spang A."/>
            <person name="Saw J.H."/>
            <person name="Jorgensen S.L."/>
            <person name="Zaremba-Niedzwiedzka K."/>
            <person name="Martijn J."/>
            <person name="Lind A.E."/>
            <person name="van Eijk R."/>
            <person name="Schleper C."/>
            <person name="Guy L."/>
            <person name="Ettema T.J."/>
        </authorList>
    </citation>
    <scope>NUCLEOTIDE SEQUENCE</scope>
</reference>
<feature type="domain" description="ParB-like N-terminal" evidence="1">
    <location>
        <begin position="6"/>
        <end position="53"/>
    </location>
</feature>
<feature type="non-terminal residue" evidence="2">
    <location>
        <position position="56"/>
    </location>
</feature>
<gene>
    <name evidence="2" type="ORF">LCGC14_3043160</name>
</gene>
<name>A0A0F8WNW3_9ZZZZ</name>
<protein>
    <recommendedName>
        <fullName evidence="1">ParB-like N-terminal domain-containing protein</fullName>
    </recommendedName>
</protein>
<dbReference type="InterPro" id="IPR003115">
    <property type="entry name" value="ParB_N"/>
</dbReference>
<evidence type="ECO:0000313" key="2">
    <source>
        <dbReference type="EMBL" id="KKK58567.1"/>
    </source>
</evidence>
<dbReference type="EMBL" id="LAZR01063913">
    <property type="protein sequence ID" value="KKK58567.1"/>
    <property type="molecule type" value="Genomic_DNA"/>
</dbReference>
<organism evidence="2">
    <name type="scientific">marine sediment metagenome</name>
    <dbReference type="NCBI Taxonomy" id="412755"/>
    <lineage>
        <taxon>unclassified sequences</taxon>
        <taxon>metagenomes</taxon>
        <taxon>ecological metagenomes</taxon>
    </lineage>
</organism>
<evidence type="ECO:0000259" key="1">
    <source>
        <dbReference type="Pfam" id="PF02195"/>
    </source>
</evidence>
<comment type="caution">
    <text evidence="2">The sequence shown here is derived from an EMBL/GenBank/DDBJ whole genome shotgun (WGS) entry which is preliminary data.</text>
</comment>
<dbReference type="AlphaFoldDB" id="A0A0F8WNW3"/>
<accession>A0A0F8WNW3</accession>